<dbReference type="InterPro" id="IPR045795">
    <property type="entry name" value="SLT_4"/>
</dbReference>
<proteinExistence type="predicted"/>
<sequence>MPLRILLVVFCVGVLSACTSTPPVHTENICDIFDEKRGWYKDAKKAQKRWGSSIPTMMAIMYQESRFVAKARPKRKKILWIFPGPRPSDAYGYAQAKNDTWKWYKKSSGKGGADRDDFDDAIDFVGWYNKQSQKLSNIPLSNTYALYLAYHEGHGGYNRRTYASKDWLKQVARRVADRSARYKSQLPRCEKRLNSNGWWIF</sequence>
<protein>
    <submittedName>
        <fullName evidence="3">Membrane protein</fullName>
    </submittedName>
</protein>
<dbReference type="Gene3D" id="1.10.530.10">
    <property type="match status" value="1"/>
</dbReference>
<name>A0ABQ0AAE0_9GAMM</name>
<feature type="signal peptide" evidence="1">
    <location>
        <begin position="1"/>
        <end position="26"/>
    </location>
</feature>
<organism evidence="3 4">
    <name type="scientific">Sessilibacter corallicola</name>
    <dbReference type="NCBI Taxonomy" id="2904075"/>
    <lineage>
        <taxon>Bacteria</taxon>
        <taxon>Pseudomonadati</taxon>
        <taxon>Pseudomonadota</taxon>
        <taxon>Gammaproteobacteria</taxon>
        <taxon>Cellvibrionales</taxon>
        <taxon>Cellvibrionaceae</taxon>
        <taxon>Sessilibacter</taxon>
    </lineage>
</organism>
<dbReference type="RefSeq" id="WP_233089238.1">
    <property type="nucleotide sequence ID" value="NZ_BAABWN010000007.1"/>
</dbReference>
<dbReference type="Proteomes" id="UP001465153">
    <property type="component" value="Unassembled WGS sequence"/>
</dbReference>
<dbReference type="Pfam" id="PF19489">
    <property type="entry name" value="SLT_4"/>
    <property type="match status" value="1"/>
</dbReference>
<dbReference type="InterPro" id="IPR023346">
    <property type="entry name" value="Lysozyme-like_dom_sf"/>
</dbReference>
<gene>
    <name evidence="3" type="ORF">NBRC116591_23290</name>
</gene>
<feature type="domain" description="Transglycosylase SLT" evidence="2">
    <location>
        <begin position="7"/>
        <end position="189"/>
    </location>
</feature>
<comment type="caution">
    <text evidence="3">The sequence shown here is derived from an EMBL/GenBank/DDBJ whole genome shotgun (WGS) entry which is preliminary data.</text>
</comment>
<evidence type="ECO:0000256" key="1">
    <source>
        <dbReference type="SAM" id="SignalP"/>
    </source>
</evidence>
<keyword evidence="1" id="KW-0732">Signal</keyword>
<dbReference type="CDD" id="cd00442">
    <property type="entry name" value="Lyz-like"/>
    <property type="match status" value="1"/>
</dbReference>
<feature type="chain" id="PRO_5046891920" evidence="1">
    <location>
        <begin position="27"/>
        <end position="201"/>
    </location>
</feature>
<dbReference type="SUPFAM" id="SSF53955">
    <property type="entry name" value="Lysozyme-like"/>
    <property type="match status" value="1"/>
</dbReference>
<evidence type="ECO:0000259" key="2">
    <source>
        <dbReference type="Pfam" id="PF19489"/>
    </source>
</evidence>
<evidence type="ECO:0000313" key="3">
    <source>
        <dbReference type="EMBL" id="GAA6168518.1"/>
    </source>
</evidence>
<keyword evidence="4" id="KW-1185">Reference proteome</keyword>
<dbReference type="EMBL" id="BAABWN010000007">
    <property type="protein sequence ID" value="GAA6168518.1"/>
    <property type="molecule type" value="Genomic_DNA"/>
</dbReference>
<dbReference type="PROSITE" id="PS51257">
    <property type="entry name" value="PROKAR_LIPOPROTEIN"/>
    <property type="match status" value="1"/>
</dbReference>
<evidence type="ECO:0000313" key="4">
    <source>
        <dbReference type="Proteomes" id="UP001465153"/>
    </source>
</evidence>
<reference evidence="3 4" key="1">
    <citation type="submission" date="2024-04" db="EMBL/GenBank/DDBJ databases">
        <title>Draft genome sequence of Sessilibacter corallicola NBRC 116591.</title>
        <authorList>
            <person name="Miyakawa T."/>
            <person name="Kusuya Y."/>
            <person name="Miura T."/>
        </authorList>
    </citation>
    <scope>NUCLEOTIDE SEQUENCE [LARGE SCALE GENOMIC DNA]</scope>
    <source>
        <strain evidence="3 4">KU-00831-HH</strain>
    </source>
</reference>
<accession>A0ABQ0AAE0</accession>